<evidence type="ECO:0000313" key="1">
    <source>
        <dbReference type="EMBL" id="JAH36655.1"/>
    </source>
</evidence>
<accession>A0A0E9S7K3</accession>
<sequence length="15" mass="1831">MLPRNLQPRQPRLLV</sequence>
<protein>
    <submittedName>
        <fullName evidence="1">Uncharacterized protein</fullName>
    </submittedName>
</protein>
<name>A0A0E9S7K3_ANGAN</name>
<organism evidence="1">
    <name type="scientific">Anguilla anguilla</name>
    <name type="common">European freshwater eel</name>
    <name type="synonym">Muraena anguilla</name>
    <dbReference type="NCBI Taxonomy" id="7936"/>
    <lineage>
        <taxon>Eukaryota</taxon>
        <taxon>Metazoa</taxon>
        <taxon>Chordata</taxon>
        <taxon>Craniata</taxon>
        <taxon>Vertebrata</taxon>
        <taxon>Euteleostomi</taxon>
        <taxon>Actinopterygii</taxon>
        <taxon>Neopterygii</taxon>
        <taxon>Teleostei</taxon>
        <taxon>Anguilliformes</taxon>
        <taxon>Anguillidae</taxon>
        <taxon>Anguilla</taxon>
    </lineage>
</organism>
<dbReference type="EMBL" id="GBXM01071922">
    <property type="protein sequence ID" value="JAH36655.1"/>
    <property type="molecule type" value="Transcribed_RNA"/>
</dbReference>
<proteinExistence type="predicted"/>
<reference evidence="1" key="2">
    <citation type="journal article" date="2015" name="Fish Shellfish Immunol.">
        <title>Early steps in the European eel (Anguilla anguilla)-Vibrio vulnificus interaction in the gills: Role of the RtxA13 toxin.</title>
        <authorList>
            <person name="Callol A."/>
            <person name="Pajuelo D."/>
            <person name="Ebbesson L."/>
            <person name="Teles M."/>
            <person name="MacKenzie S."/>
            <person name="Amaro C."/>
        </authorList>
    </citation>
    <scope>NUCLEOTIDE SEQUENCE</scope>
</reference>
<reference evidence="1" key="1">
    <citation type="submission" date="2014-11" db="EMBL/GenBank/DDBJ databases">
        <authorList>
            <person name="Amaro Gonzalez C."/>
        </authorList>
    </citation>
    <scope>NUCLEOTIDE SEQUENCE</scope>
</reference>